<dbReference type="PANTHER" id="PTHR21196:SF1">
    <property type="entry name" value="U7 SNRNA-ASSOCIATED SM-LIKE PROTEIN LSM10"/>
    <property type="match status" value="1"/>
</dbReference>
<dbReference type="InterPro" id="IPR001163">
    <property type="entry name" value="Sm_dom_euk/arc"/>
</dbReference>
<evidence type="ECO:0000313" key="3">
    <source>
        <dbReference type="Proteomes" id="UP000069940"/>
    </source>
</evidence>
<accession>A0ABM1Z5Y9</accession>
<dbReference type="PROSITE" id="PS52002">
    <property type="entry name" value="SM"/>
    <property type="match status" value="1"/>
</dbReference>
<dbReference type="PANTHER" id="PTHR21196">
    <property type="entry name" value="U7 SNRNA-ASSOCIATED SM-LIKE PROTEIN LSM10"/>
    <property type="match status" value="1"/>
</dbReference>
<feature type="domain" description="Sm" evidence="1">
    <location>
        <begin position="16"/>
        <end position="88"/>
    </location>
</feature>
<dbReference type="CDD" id="cd01733">
    <property type="entry name" value="LSm10"/>
    <property type="match status" value="1"/>
</dbReference>
<dbReference type="InterPro" id="IPR010920">
    <property type="entry name" value="LSM_dom_sf"/>
</dbReference>
<protein>
    <recommendedName>
        <fullName evidence="1">Sm domain-containing protein</fullName>
    </recommendedName>
</protein>
<dbReference type="EnsemblMetazoa" id="AALFPA23_015384.R22366">
    <property type="protein sequence ID" value="AALFPA23_015384.P22366"/>
    <property type="gene ID" value="AALFPA23_015384"/>
</dbReference>
<dbReference type="Proteomes" id="UP000069940">
    <property type="component" value="Unassembled WGS sequence"/>
</dbReference>
<dbReference type="GeneID" id="109422531"/>
<dbReference type="SUPFAM" id="SSF50182">
    <property type="entry name" value="Sm-like ribonucleoproteins"/>
    <property type="match status" value="1"/>
</dbReference>
<dbReference type="RefSeq" id="XP_029716930.2">
    <property type="nucleotide sequence ID" value="XM_029861070.2"/>
</dbReference>
<evidence type="ECO:0000259" key="1">
    <source>
        <dbReference type="PROSITE" id="PS52002"/>
    </source>
</evidence>
<proteinExistence type="predicted"/>
<dbReference type="InterPro" id="IPR052840">
    <property type="entry name" value="U7_snRNA_Sm-like"/>
</dbReference>
<sequence>MSRMTDRKERYNILNELAGLAQCLVNRNILIDLRNESSVAGRITNVDGFMNISMENVVLIDQLGKHFRMEEFMIYPRYIRYIHIPESLEIVPALEEHIKRQTTRKPRAPVKRTYKMKRAQLNQQHTLAEINAARSTDTSKDQ</sequence>
<organism evidence="2 3">
    <name type="scientific">Aedes albopictus</name>
    <name type="common">Asian tiger mosquito</name>
    <name type="synonym">Stegomyia albopicta</name>
    <dbReference type="NCBI Taxonomy" id="7160"/>
    <lineage>
        <taxon>Eukaryota</taxon>
        <taxon>Metazoa</taxon>
        <taxon>Ecdysozoa</taxon>
        <taxon>Arthropoda</taxon>
        <taxon>Hexapoda</taxon>
        <taxon>Insecta</taxon>
        <taxon>Pterygota</taxon>
        <taxon>Neoptera</taxon>
        <taxon>Endopterygota</taxon>
        <taxon>Diptera</taxon>
        <taxon>Nematocera</taxon>
        <taxon>Culicoidea</taxon>
        <taxon>Culicidae</taxon>
        <taxon>Culicinae</taxon>
        <taxon>Aedini</taxon>
        <taxon>Aedes</taxon>
        <taxon>Stegomyia</taxon>
    </lineage>
</organism>
<dbReference type="Gene3D" id="2.30.30.100">
    <property type="match status" value="1"/>
</dbReference>
<reference evidence="3" key="1">
    <citation type="journal article" date="2015" name="Proc. Natl. Acad. Sci. U.S.A.">
        <title>Genome sequence of the Asian Tiger mosquito, Aedes albopictus, reveals insights into its biology, genetics, and evolution.</title>
        <authorList>
            <person name="Chen X.G."/>
            <person name="Jiang X."/>
            <person name="Gu J."/>
            <person name="Xu M."/>
            <person name="Wu Y."/>
            <person name="Deng Y."/>
            <person name="Zhang C."/>
            <person name="Bonizzoni M."/>
            <person name="Dermauw W."/>
            <person name="Vontas J."/>
            <person name="Armbruster P."/>
            <person name="Huang X."/>
            <person name="Yang Y."/>
            <person name="Zhang H."/>
            <person name="He W."/>
            <person name="Peng H."/>
            <person name="Liu Y."/>
            <person name="Wu K."/>
            <person name="Chen J."/>
            <person name="Lirakis M."/>
            <person name="Topalis P."/>
            <person name="Van Leeuwen T."/>
            <person name="Hall A.B."/>
            <person name="Jiang X."/>
            <person name="Thorpe C."/>
            <person name="Mueller R.L."/>
            <person name="Sun C."/>
            <person name="Waterhouse R.M."/>
            <person name="Yan G."/>
            <person name="Tu Z.J."/>
            <person name="Fang X."/>
            <person name="James A.A."/>
        </authorList>
    </citation>
    <scope>NUCLEOTIDE SEQUENCE [LARGE SCALE GENOMIC DNA]</scope>
    <source>
        <strain evidence="3">Foshan</strain>
    </source>
</reference>
<reference evidence="2" key="2">
    <citation type="submission" date="2025-05" db="UniProtKB">
        <authorList>
            <consortium name="EnsemblMetazoa"/>
        </authorList>
    </citation>
    <scope>IDENTIFICATION</scope>
    <source>
        <strain evidence="2">Foshan</strain>
    </source>
</reference>
<dbReference type="InterPro" id="IPR047575">
    <property type="entry name" value="Sm"/>
</dbReference>
<name>A0ABM1Z5Y9_AEDAL</name>
<dbReference type="Pfam" id="PF01423">
    <property type="entry name" value="LSM"/>
    <property type="match status" value="1"/>
</dbReference>
<evidence type="ECO:0000313" key="2">
    <source>
        <dbReference type="EnsemblMetazoa" id="AALFPA23_015384.P22366"/>
    </source>
</evidence>
<keyword evidence="3" id="KW-1185">Reference proteome</keyword>